<comment type="caution">
    <text evidence="2">The sequence shown here is derived from an EMBL/GenBank/DDBJ whole genome shotgun (WGS) entry which is preliminary data.</text>
</comment>
<evidence type="ECO:0008006" key="4">
    <source>
        <dbReference type="Google" id="ProtNLM"/>
    </source>
</evidence>
<evidence type="ECO:0000256" key="1">
    <source>
        <dbReference type="SAM" id="Phobius"/>
    </source>
</evidence>
<accession>A0A1G2CB88</accession>
<keyword evidence="1" id="KW-1133">Transmembrane helix</keyword>
<feature type="transmembrane region" description="Helical" evidence="1">
    <location>
        <begin position="135"/>
        <end position="157"/>
    </location>
</feature>
<organism evidence="2 3">
    <name type="scientific">Candidatus Liptonbacteria bacterium RIFCSPHIGHO2_01_FULL_57_28</name>
    <dbReference type="NCBI Taxonomy" id="1798647"/>
    <lineage>
        <taxon>Bacteria</taxon>
        <taxon>Candidatus Liptoniibacteriota</taxon>
    </lineage>
</organism>
<proteinExistence type="predicted"/>
<keyword evidence="1" id="KW-0472">Membrane</keyword>
<evidence type="ECO:0000313" key="3">
    <source>
        <dbReference type="Proteomes" id="UP000179059"/>
    </source>
</evidence>
<dbReference type="EMBL" id="MHKX01000004">
    <property type="protein sequence ID" value="OGY98648.1"/>
    <property type="molecule type" value="Genomic_DNA"/>
</dbReference>
<sequence length="184" mass="20194">MSTILGILFAGLAVVFRFVPHPANFTPVGALFIFFAARMKLRWSVFAMAALAATDLVLGTYDPRLMLIVYASFAAMGFLSRAAAQRGGAWRLGFGVLAGSTLFYLTTNFAVWILSPWYTHDLSGLLSSYTLALPFFRNSLLADLLWSGAFFGVHVWFAKRFAAPPPKPVPQPIRAETQTINSHA</sequence>
<gene>
    <name evidence="2" type="ORF">A2855_01295</name>
</gene>
<reference evidence="2 3" key="1">
    <citation type="journal article" date="2016" name="Nat. Commun.">
        <title>Thousands of microbial genomes shed light on interconnected biogeochemical processes in an aquifer system.</title>
        <authorList>
            <person name="Anantharaman K."/>
            <person name="Brown C.T."/>
            <person name="Hug L.A."/>
            <person name="Sharon I."/>
            <person name="Castelle C.J."/>
            <person name="Probst A.J."/>
            <person name="Thomas B.C."/>
            <person name="Singh A."/>
            <person name="Wilkins M.J."/>
            <person name="Karaoz U."/>
            <person name="Brodie E.L."/>
            <person name="Williams K.H."/>
            <person name="Hubbard S.S."/>
            <person name="Banfield J.F."/>
        </authorList>
    </citation>
    <scope>NUCLEOTIDE SEQUENCE [LARGE SCALE GENOMIC DNA]</scope>
</reference>
<dbReference type="Proteomes" id="UP000179059">
    <property type="component" value="Unassembled WGS sequence"/>
</dbReference>
<dbReference type="InterPro" id="IPR046487">
    <property type="entry name" value="DUF6580"/>
</dbReference>
<feature type="transmembrane region" description="Helical" evidence="1">
    <location>
        <begin position="90"/>
        <end position="114"/>
    </location>
</feature>
<dbReference type="AlphaFoldDB" id="A0A1G2CB88"/>
<evidence type="ECO:0000313" key="2">
    <source>
        <dbReference type="EMBL" id="OGY98648.1"/>
    </source>
</evidence>
<feature type="transmembrane region" description="Helical" evidence="1">
    <location>
        <begin position="65"/>
        <end position="84"/>
    </location>
</feature>
<keyword evidence="1" id="KW-0812">Transmembrane</keyword>
<dbReference type="Pfam" id="PF20221">
    <property type="entry name" value="DUF6580"/>
    <property type="match status" value="1"/>
</dbReference>
<dbReference type="STRING" id="1798647.A2855_01295"/>
<name>A0A1G2CB88_9BACT</name>
<protein>
    <recommendedName>
        <fullName evidence="4">Rod shape-determining protein MreD</fullName>
    </recommendedName>
</protein>
<feature type="transmembrane region" description="Helical" evidence="1">
    <location>
        <begin position="41"/>
        <end position="58"/>
    </location>
</feature>